<reference evidence="2 3" key="1">
    <citation type="submission" date="2018-08" db="EMBL/GenBank/DDBJ databases">
        <title>Horizontal acquisition of hydrogen conversion ability and other habitat adaptations in Hydrogenovibrio crunogenus strains.</title>
        <authorList>
            <person name="Gonnella G."/>
            <person name="Adam N."/>
            <person name="Perner M."/>
        </authorList>
    </citation>
    <scope>NUCLEOTIDE SEQUENCE [LARGE SCALE GENOMIC DNA]</scope>
    <source>
        <strain evidence="2 3">SP-41</strain>
    </source>
</reference>
<dbReference type="EC" id="3.1.26.11" evidence="2"/>
<dbReference type="PRINTS" id="PR00388">
    <property type="entry name" value="PDIESTERASE2"/>
</dbReference>
<sequence length="259" mass="28988">MQLRILGCSGGISPGQGTTAFLVDQTLLVDAGTGVESLTYEEMQQIEAIVLTHSHLDHISHLPFLLKNLIGSTHQTLQVYALSHTVDALKNHIFNDVIWPDFTVLPSHDSPCVQLNIVKYGDVLSLADKQVVVLPAYHSVPTAGYWIGNEDAAFAFSGDCFQNDDFWRALNNLPSVDMLIMDSQFSKKDKALSELAKHYYPSALKLDLEKLDYRPPVFISHLPVTNKEKLLTEIRTELARWTPEVLEANHVYNVTKTET</sequence>
<dbReference type="PANTHER" id="PTHR42663:SF6">
    <property type="entry name" value="HYDROLASE C777.06C-RELATED"/>
    <property type="match status" value="1"/>
</dbReference>
<dbReference type="GO" id="GO:0042781">
    <property type="term" value="F:3'-tRNA processing endoribonuclease activity"/>
    <property type="evidence" value="ECO:0007669"/>
    <property type="project" value="UniProtKB-EC"/>
</dbReference>
<dbReference type="Gene3D" id="3.60.15.10">
    <property type="entry name" value="Ribonuclease Z/Hydroxyacylglutathione hydrolase-like"/>
    <property type="match status" value="1"/>
</dbReference>
<evidence type="ECO:0000313" key="3">
    <source>
        <dbReference type="Proteomes" id="UP000296201"/>
    </source>
</evidence>
<accession>A0A4P7NWM3</accession>
<dbReference type="PANTHER" id="PTHR42663">
    <property type="entry name" value="HYDROLASE C777.06C-RELATED-RELATED"/>
    <property type="match status" value="1"/>
</dbReference>
<dbReference type="GO" id="GO:0004115">
    <property type="term" value="F:3',5'-cyclic-AMP phosphodiesterase activity"/>
    <property type="evidence" value="ECO:0007669"/>
    <property type="project" value="InterPro"/>
</dbReference>
<evidence type="ECO:0000259" key="1">
    <source>
        <dbReference type="SMART" id="SM00849"/>
    </source>
</evidence>
<protein>
    <submittedName>
        <fullName evidence="2">Ribonuclease BN</fullName>
        <ecNumber evidence="2">3.1.26.11</ecNumber>
    </submittedName>
</protein>
<evidence type="ECO:0000313" key="2">
    <source>
        <dbReference type="EMBL" id="QBZ82100.1"/>
    </source>
</evidence>
<proteinExistence type="predicted"/>
<dbReference type="GO" id="GO:0006198">
    <property type="term" value="P:cAMP catabolic process"/>
    <property type="evidence" value="ECO:0007669"/>
    <property type="project" value="InterPro"/>
</dbReference>
<dbReference type="InterPro" id="IPR001279">
    <property type="entry name" value="Metallo-B-lactamas"/>
</dbReference>
<dbReference type="Pfam" id="PF12706">
    <property type="entry name" value="Lactamase_B_2"/>
    <property type="match status" value="1"/>
</dbReference>
<gene>
    <name evidence="2" type="primary">rbn</name>
    <name evidence="2" type="ORF">GHNINEIG_00124</name>
</gene>
<dbReference type="EMBL" id="CP032096">
    <property type="protein sequence ID" value="QBZ82100.1"/>
    <property type="molecule type" value="Genomic_DNA"/>
</dbReference>
<organism evidence="2 3">
    <name type="scientific">Hydrogenovibrio crunogenus</name>
    <dbReference type="NCBI Taxonomy" id="39765"/>
    <lineage>
        <taxon>Bacteria</taxon>
        <taxon>Pseudomonadati</taxon>
        <taxon>Pseudomonadota</taxon>
        <taxon>Gammaproteobacteria</taxon>
        <taxon>Thiotrichales</taxon>
        <taxon>Piscirickettsiaceae</taxon>
        <taxon>Hydrogenovibrio</taxon>
    </lineage>
</organism>
<dbReference type="OrthoDB" id="9803916at2"/>
<dbReference type="AlphaFoldDB" id="A0A4P7NWM3"/>
<keyword evidence="3" id="KW-1185">Reference proteome</keyword>
<dbReference type="RefSeq" id="WP_135794860.1">
    <property type="nucleotide sequence ID" value="NZ_CP032096.1"/>
</dbReference>
<feature type="domain" description="Metallo-beta-lactamase" evidence="1">
    <location>
        <begin position="17"/>
        <end position="203"/>
    </location>
</feature>
<dbReference type="InterPro" id="IPR000396">
    <property type="entry name" value="Pdiesterase2"/>
</dbReference>
<dbReference type="InterPro" id="IPR036866">
    <property type="entry name" value="RibonucZ/Hydroxyglut_hydro"/>
</dbReference>
<name>A0A4P7NWM3_9GAMM</name>
<dbReference type="Proteomes" id="UP000296201">
    <property type="component" value="Chromosome"/>
</dbReference>
<dbReference type="CDD" id="cd07735">
    <property type="entry name" value="class_II_PDE_MBL-fold"/>
    <property type="match status" value="1"/>
</dbReference>
<keyword evidence="2" id="KW-0378">Hydrolase</keyword>
<dbReference type="SMART" id="SM00849">
    <property type="entry name" value="Lactamase_B"/>
    <property type="match status" value="1"/>
</dbReference>
<dbReference type="SUPFAM" id="SSF56281">
    <property type="entry name" value="Metallo-hydrolase/oxidoreductase"/>
    <property type="match status" value="1"/>
</dbReference>